<feature type="compositionally biased region" description="Polar residues" evidence="2">
    <location>
        <begin position="13"/>
        <end position="31"/>
    </location>
</feature>
<evidence type="ECO:0000313" key="5">
    <source>
        <dbReference type="Proteomes" id="UP001627154"/>
    </source>
</evidence>
<feature type="region of interest" description="Disordered" evidence="2">
    <location>
        <begin position="1"/>
        <end position="47"/>
    </location>
</feature>
<dbReference type="InterPro" id="IPR036875">
    <property type="entry name" value="Znf_CCHC_sf"/>
</dbReference>
<keyword evidence="5" id="KW-1185">Reference proteome</keyword>
<evidence type="ECO:0000313" key="4">
    <source>
        <dbReference type="EMBL" id="KAL3388284.1"/>
    </source>
</evidence>
<evidence type="ECO:0000256" key="1">
    <source>
        <dbReference type="PROSITE-ProRule" id="PRU00047"/>
    </source>
</evidence>
<feature type="compositionally biased region" description="Basic residues" evidence="2">
    <location>
        <begin position="335"/>
        <end position="345"/>
    </location>
</feature>
<dbReference type="SUPFAM" id="SSF57756">
    <property type="entry name" value="Retrovirus zinc finger-like domains"/>
    <property type="match status" value="1"/>
</dbReference>
<name>A0ABD2W6H6_9HYME</name>
<dbReference type="InterPro" id="IPR001878">
    <property type="entry name" value="Znf_CCHC"/>
</dbReference>
<dbReference type="AlphaFoldDB" id="A0ABD2W6H6"/>
<evidence type="ECO:0000256" key="2">
    <source>
        <dbReference type="SAM" id="MobiDB-lite"/>
    </source>
</evidence>
<keyword evidence="1" id="KW-0862">Zinc</keyword>
<reference evidence="4 5" key="1">
    <citation type="journal article" date="2024" name="bioRxiv">
        <title>A reference genome for Trichogramma kaykai: A tiny desert-dwelling parasitoid wasp with competing sex-ratio distorters.</title>
        <authorList>
            <person name="Culotta J."/>
            <person name="Lindsey A.R."/>
        </authorList>
    </citation>
    <scope>NUCLEOTIDE SEQUENCE [LARGE SCALE GENOMIC DNA]</scope>
    <source>
        <strain evidence="4 5">KSX58</strain>
    </source>
</reference>
<accession>A0ABD2W6H6</accession>
<dbReference type="PROSITE" id="PS50158">
    <property type="entry name" value="ZF_CCHC"/>
    <property type="match status" value="1"/>
</dbReference>
<feature type="region of interest" description="Disordered" evidence="2">
    <location>
        <begin position="292"/>
        <end position="345"/>
    </location>
</feature>
<dbReference type="Proteomes" id="UP001627154">
    <property type="component" value="Unassembled WGS sequence"/>
</dbReference>
<proteinExistence type="predicted"/>
<feature type="compositionally biased region" description="Basic and acidic residues" evidence="2">
    <location>
        <begin position="1"/>
        <end position="10"/>
    </location>
</feature>
<gene>
    <name evidence="4" type="ORF">TKK_016517</name>
</gene>
<dbReference type="EMBL" id="JBJJXI010000134">
    <property type="protein sequence ID" value="KAL3388284.1"/>
    <property type="molecule type" value="Genomic_DNA"/>
</dbReference>
<feature type="domain" description="CCHC-type" evidence="3">
    <location>
        <begin position="220"/>
        <end position="235"/>
    </location>
</feature>
<evidence type="ECO:0000259" key="3">
    <source>
        <dbReference type="PROSITE" id="PS50158"/>
    </source>
</evidence>
<feature type="compositionally biased region" description="Polar residues" evidence="2">
    <location>
        <begin position="308"/>
        <end position="318"/>
    </location>
</feature>
<dbReference type="SMART" id="SM00343">
    <property type="entry name" value="ZnF_C2HC"/>
    <property type="match status" value="1"/>
</dbReference>
<protein>
    <recommendedName>
        <fullName evidence="3">CCHC-type domain-containing protein</fullName>
    </recommendedName>
</protein>
<organism evidence="4 5">
    <name type="scientific">Trichogramma kaykai</name>
    <dbReference type="NCBI Taxonomy" id="54128"/>
    <lineage>
        <taxon>Eukaryota</taxon>
        <taxon>Metazoa</taxon>
        <taxon>Ecdysozoa</taxon>
        <taxon>Arthropoda</taxon>
        <taxon>Hexapoda</taxon>
        <taxon>Insecta</taxon>
        <taxon>Pterygota</taxon>
        <taxon>Neoptera</taxon>
        <taxon>Endopterygota</taxon>
        <taxon>Hymenoptera</taxon>
        <taxon>Apocrita</taxon>
        <taxon>Proctotrupomorpha</taxon>
        <taxon>Chalcidoidea</taxon>
        <taxon>Trichogrammatidae</taxon>
        <taxon>Trichogramma</taxon>
    </lineage>
</organism>
<comment type="caution">
    <text evidence="4">The sequence shown here is derived from an EMBL/GenBank/DDBJ whole genome shotgun (WGS) entry which is preliminary data.</text>
</comment>
<keyword evidence="1" id="KW-0479">Metal-binding</keyword>
<feature type="compositionally biased region" description="Basic and acidic residues" evidence="2">
    <location>
        <begin position="245"/>
        <end position="264"/>
    </location>
</feature>
<sequence>MISNSQDDHVASGSMSATQTNTSQANASQSGPIFYDPDNLNNSNIHDSNATRTYAKVAEKVFKPDMGVLMEARKDVKYTEYISAFEKYVEPAKMLAASRIPNQRICVYFDSAETAKYVYNKVRTIKVGDEDVNIRSLRSPNTRVIISNVNPEISLMSITPASRIATLKNSYEDPEIAHMICWRRQVFIKPADVSKLAPIVAIQKNGVKYNVYFSTGKLVCFTCNAEGHMAAHCSQNLESTNDENQNEKTSKSIGDHESDRPHNEAHITSVEEHNQDVLRQISSTELINQLIATPTMPQENNRKRAPERSNSSQASMTEAIQEKDDESDLQNIVKKSTRHPSKKSR</sequence>
<feature type="region of interest" description="Disordered" evidence="2">
    <location>
        <begin position="238"/>
        <end position="264"/>
    </location>
</feature>
<dbReference type="GO" id="GO:0008270">
    <property type="term" value="F:zinc ion binding"/>
    <property type="evidence" value="ECO:0007669"/>
    <property type="project" value="UniProtKB-KW"/>
</dbReference>
<keyword evidence="1" id="KW-0863">Zinc-finger</keyword>